<dbReference type="Gene3D" id="1.10.10.410">
    <property type="match status" value="1"/>
</dbReference>
<dbReference type="PANTHER" id="PTHR28055">
    <property type="entry name" value="ALTERED INHERITANCE OF MITOCHONDRIA PROTEIN 41, MITOCHONDRIAL"/>
    <property type="match status" value="1"/>
</dbReference>
<dbReference type="InterPro" id="IPR023168">
    <property type="entry name" value="GatB_Yqey_C_2"/>
</dbReference>
<dbReference type="AlphaFoldDB" id="A0A381NRL0"/>
<dbReference type="InterPro" id="IPR003789">
    <property type="entry name" value="Asn/Gln_tRNA_amidoTrase-B-like"/>
</dbReference>
<dbReference type="EMBL" id="UINC01000546">
    <property type="protein sequence ID" value="SUZ57167.1"/>
    <property type="molecule type" value="Genomic_DNA"/>
</dbReference>
<dbReference type="Gene3D" id="1.10.1510.10">
    <property type="entry name" value="Uncharacterised protein YqeY/AIM41 PF09424, N-terminal domain"/>
    <property type="match status" value="1"/>
</dbReference>
<dbReference type="InterPro" id="IPR019004">
    <property type="entry name" value="YqeY/Aim41"/>
</dbReference>
<evidence type="ECO:0000313" key="1">
    <source>
        <dbReference type="EMBL" id="SUZ57167.1"/>
    </source>
</evidence>
<sequence length="147" mass="16401">MSLFERIQNDMYAAMKAGEKEKSNTLRTTLAKLKDKRIEKRDDLSEAETIKVLQTLVKQGKESVELFEKGGRPELAASENGEIDILNSYLPQMISEDNIRNIVQTVVDEVGAVSMADLGKVMPKVMERGEGLIDGKTAQQFVREILG</sequence>
<dbReference type="InterPro" id="IPR042184">
    <property type="entry name" value="YqeY/Aim41_N"/>
</dbReference>
<dbReference type="PANTHER" id="PTHR28055:SF1">
    <property type="entry name" value="ALTERED INHERITANCE OF MITOCHONDRIA PROTEIN 41, MITOCHONDRIAL"/>
    <property type="match status" value="1"/>
</dbReference>
<protein>
    <recommendedName>
        <fullName evidence="2">GatB/YqeY domain-containing protein</fullName>
    </recommendedName>
</protein>
<organism evidence="1">
    <name type="scientific">marine metagenome</name>
    <dbReference type="NCBI Taxonomy" id="408172"/>
    <lineage>
        <taxon>unclassified sequences</taxon>
        <taxon>metagenomes</taxon>
        <taxon>ecological metagenomes</taxon>
    </lineage>
</organism>
<reference evidence="1" key="1">
    <citation type="submission" date="2018-05" db="EMBL/GenBank/DDBJ databases">
        <authorList>
            <person name="Lanie J.A."/>
            <person name="Ng W.-L."/>
            <person name="Kazmierczak K.M."/>
            <person name="Andrzejewski T.M."/>
            <person name="Davidsen T.M."/>
            <person name="Wayne K.J."/>
            <person name="Tettelin H."/>
            <person name="Glass J.I."/>
            <person name="Rusch D."/>
            <person name="Podicherti R."/>
            <person name="Tsui H.-C.T."/>
            <person name="Winkler M.E."/>
        </authorList>
    </citation>
    <scope>NUCLEOTIDE SEQUENCE</scope>
</reference>
<dbReference type="Pfam" id="PF09424">
    <property type="entry name" value="YqeY"/>
    <property type="match status" value="1"/>
</dbReference>
<gene>
    <name evidence="1" type="ORF">METZ01_LOCUS10021</name>
</gene>
<name>A0A381NRL0_9ZZZZ</name>
<dbReference type="SUPFAM" id="SSF89095">
    <property type="entry name" value="GatB/YqeY motif"/>
    <property type="match status" value="1"/>
</dbReference>
<evidence type="ECO:0008006" key="2">
    <source>
        <dbReference type="Google" id="ProtNLM"/>
    </source>
</evidence>
<accession>A0A381NRL0</accession>
<proteinExistence type="predicted"/>
<dbReference type="GO" id="GO:0016884">
    <property type="term" value="F:carbon-nitrogen ligase activity, with glutamine as amido-N-donor"/>
    <property type="evidence" value="ECO:0007669"/>
    <property type="project" value="InterPro"/>
</dbReference>